<accession>A0ABN2BG97</accession>
<reference evidence="1 2" key="1">
    <citation type="journal article" date="2019" name="Int. J. Syst. Evol. Microbiol.">
        <title>The Global Catalogue of Microorganisms (GCM) 10K type strain sequencing project: providing services to taxonomists for standard genome sequencing and annotation.</title>
        <authorList>
            <consortium name="The Broad Institute Genomics Platform"/>
            <consortium name="The Broad Institute Genome Sequencing Center for Infectious Disease"/>
            <person name="Wu L."/>
            <person name="Ma J."/>
        </authorList>
    </citation>
    <scope>NUCLEOTIDE SEQUENCE [LARGE SCALE GENOMIC DNA]</scope>
    <source>
        <strain evidence="1 2">JCM 13319</strain>
    </source>
</reference>
<dbReference type="Proteomes" id="UP001501791">
    <property type="component" value="Unassembled WGS sequence"/>
</dbReference>
<protein>
    <recommendedName>
        <fullName evidence="3">IS3 family transposase</fullName>
    </recommendedName>
</protein>
<name>A0ABN2BG97_9MICO</name>
<evidence type="ECO:0000313" key="1">
    <source>
        <dbReference type="EMBL" id="GAA1539015.1"/>
    </source>
</evidence>
<proteinExistence type="predicted"/>
<evidence type="ECO:0008006" key="3">
    <source>
        <dbReference type="Google" id="ProtNLM"/>
    </source>
</evidence>
<dbReference type="EMBL" id="BAAALY010000005">
    <property type="protein sequence ID" value="GAA1539015.1"/>
    <property type="molecule type" value="Genomic_DNA"/>
</dbReference>
<evidence type="ECO:0000313" key="2">
    <source>
        <dbReference type="Proteomes" id="UP001501791"/>
    </source>
</evidence>
<comment type="caution">
    <text evidence="1">The sequence shown here is derived from an EMBL/GenBank/DDBJ whole genome shotgun (WGS) entry which is preliminary data.</text>
</comment>
<sequence length="97" mass="10668">MNRFQFVEDHKDAYGVKRLCEVVEVARSSFYAWLDSAGRRAAKATDDAVLAARIRVLQDPAQGGDRAYGAPRITADLNDGVPVAELVNHKRVARVNA</sequence>
<keyword evidence="2" id="KW-1185">Reference proteome</keyword>
<organism evidence="1 2">
    <name type="scientific">Brevibacterium picturae</name>
    <dbReference type="NCBI Taxonomy" id="260553"/>
    <lineage>
        <taxon>Bacteria</taxon>
        <taxon>Bacillati</taxon>
        <taxon>Actinomycetota</taxon>
        <taxon>Actinomycetes</taxon>
        <taxon>Micrococcales</taxon>
        <taxon>Brevibacteriaceae</taxon>
        <taxon>Brevibacterium</taxon>
    </lineage>
</organism>
<gene>
    <name evidence="1" type="ORF">GCM10009691_12570</name>
</gene>